<dbReference type="AlphaFoldDB" id="A0A3E5FMD7"/>
<reference evidence="1 2" key="1">
    <citation type="submission" date="2018-08" db="EMBL/GenBank/DDBJ databases">
        <title>A genome reference for cultivated species of the human gut microbiota.</title>
        <authorList>
            <person name="Zou Y."/>
            <person name="Xue W."/>
            <person name="Luo G."/>
        </authorList>
    </citation>
    <scope>NUCLEOTIDE SEQUENCE [LARGE SCALE GENOMIC DNA]</scope>
    <source>
        <strain evidence="1 2">OM02-6</strain>
    </source>
</reference>
<gene>
    <name evidence="1" type="ORF">DXB31_11270</name>
</gene>
<organism evidence="1 2">
    <name type="scientific">Thomasclavelia spiroformis</name>
    <dbReference type="NCBI Taxonomy" id="29348"/>
    <lineage>
        <taxon>Bacteria</taxon>
        <taxon>Bacillati</taxon>
        <taxon>Bacillota</taxon>
        <taxon>Erysipelotrichia</taxon>
        <taxon>Erysipelotrichales</taxon>
        <taxon>Coprobacillaceae</taxon>
        <taxon>Thomasclavelia</taxon>
    </lineage>
</organism>
<dbReference type="RefSeq" id="WP_117605411.1">
    <property type="nucleotide sequence ID" value="NZ_CAXVJN010000006.1"/>
</dbReference>
<dbReference type="Proteomes" id="UP000261087">
    <property type="component" value="Unassembled WGS sequence"/>
</dbReference>
<proteinExistence type="predicted"/>
<accession>A0A3E5FMD7</accession>
<sequence>MNIKRFSEITGRTIEILPGQTHYGYGLSDYEDLWDIQDWLNNGSYQGTTIHFYDLHNGQVYTPFKKEKNVMYASPYFYDGYIYFLQGNFNISKVILYKYLPGSCCKIITAFSISAINLYNLQIIGSNLNVISQDKKLTCYYPEQFEIIMKENESVVFIDDDLVYFTAWVEEGVVNDKITGDYRYYDKIIVKDKKGNIIYEEVGTLNQMIDGSWWIS</sequence>
<dbReference type="EMBL" id="QSVF01000042">
    <property type="protein sequence ID" value="RGO06717.1"/>
    <property type="molecule type" value="Genomic_DNA"/>
</dbReference>
<name>A0A3E5FMD7_9FIRM</name>
<evidence type="ECO:0000313" key="2">
    <source>
        <dbReference type="Proteomes" id="UP000261087"/>
    </source>
</evidence>
<evidence type="ECO:0008006" key="3">
    <source>
        <dbReference type="Google" id="ProtNLM"/>
    </source>
</evidence>
<evidence type="ECO:0000313" key="1">
    <source>
        <dbReference type="EMBL" id="RGO06717.1"/>
    </source>
</evidence>
<protein>
    <recommendedName>
        <fullName evidence="3">DUF5050 domain-containing protein</fullName>
    </recommendedName>
</protein>
<comment type="caution">
    <text evidence="1">The sequence shown here is derived from an EMBL/GenBank/DDBJ whole genome shotgun (WGS) entry which is preliminary data.</text>
</comment>